<keyword evidence="7" id="KW-1003">Cell membrane</keyword>
<dbReference type="Proteomes" id="UP000239720">
    <property type="component" value="Unassembled WGS sequence"/>
</dbReference>
<sequence>MKLNFILTRLSTHVIFFILTFIFSIILGPVFIPLLTKLKFGQTVRDDGPKSHYKKMGTPTMGGVIFLIPVLIMSLYYGIKNTEILPLAFVTIGFGLVGFIDDFIKVVKKRKDGLYWKQKMLGLLLVAVSFSFYIYYKGIGTEIIIPFLGIDRTINLGWFFIPFSVLVLISATNSVNITDGLDGLAAGVTLIITVFFTIVATASNEWEHVKIFSSIVSGGCLGFLAFNAHPARVFMGDTGSLALGGAVGAISIAMNMPLILIIVGGIYVVESLSVLLQVSYFKMTGRRILKMAPIHHHFELSGWKETKVVMVFYIITIILCVLGFFAL</sequence>
<dbReference type="PANTHER" id="PTHR22926">
    <property type="entry name" value="PHOSPHO-N-ACETYLMURAMOYL-PENTAPEPTIDE-TRANSFERASE"/>
    <property type="match status" value="1"/>
</dbReference>
<comment type="subcellular location">
    <subcellularLocation>
        <location evidence="7">Cell membrane</location>
        <topology evidence="7">Multi-pass membrane protein</topology>
    </subcellularLocation>
    <subcellularLocation>
        <location evidence="1">Membrane</location>
        <topology evidence="1">Multi-pass membrane protein</topology>
    </subcellularLocation>
</comment>
<dbReference type="RefSeq" id="WP_105368517.1">
    <property type="nucleotide sequence ID" value="NZ_NEMB01000003.1"/>
</dbReference>
<keyword evidence="7" id="KW-0961">Cell wall biogenesis/degradation</keyword>
<evidence type="ECO:0000256" key="2">
    <source>
        <dbReference type="ARBA" id="ARBA00005583"/>
    </source>
</evidence>
<keyword evidence="7" id="KW-0133">Cell shape</keyword>
<dbReference type="GO" id="GO:0051301">
    <property type="term" value="P:cell division"/>
    <property type="evidence" value="ECO:0007669"/>
    <property type="project" value="UniProtKB-KW"/>
</dbReference>
<dbReference type="UniPathway" id="UPA00219"/>
<evidence type="ECO:0000256" key="8">
    <source>
        <dbReference type="NCBIfam" id="TIGR00445"/>
    </source>
</evidence>
<feature type="transmembrane region" description="Helical" evidence="7">
    <location>
        <begin position="156"/>
        <end position="177"/>
    </location>
</feature>
<dbReference type="GO" id="GO:0071555">
    <property type="term" value="P:cell wall organization"/>
    <property type="evidence" value="ECO:0007669"/>
    <property type="project" value="UniProtKB-KW"/>
</dbReference>
<dbReference type="Pfam" id="PF10555">
    <property type="entry name" value="MraY_sig1"/>
    <property type="match status" value="1"/>
</dbReference>
<keyword evidence="7" id="KW-0131">Cell cycle</keyword>
<evidence type="ECO:0000256" key="4">
    <source>
        <dbReference type="ARBA" id="ARBA00022692"/>
    </source>
</evidence>
<feature type="transmembrane region" description="Helical" evidence="7">
    <location>
        <begin position="56"/>
        <end position="78"/>
    </location>
</feature>
<comment type="pathway">
    <text evidence="7">Cell wall biogenesis; peptidoglycan biosynthesis.</text>
</comment>
<keyword evidence="7" id="KW-0132">Cell division</keyword>
<keyword evidence="7" id="KW-0573">Peptidoglycan synthesis</keyword>
<feature type="transmembrane region" description="Helical" evidence="7">
    <location>
        <begin position="84"/>
        <end position="100"/>
    </location>
</feature>
<comment type="similarity">
    <text evidence="2 7">Belongs to the glycosyltransferase 4 family. MraY subfamily.</text>
</comment>
<feature type="binding site" evidence="9">
    <location>
        <position position="237"/>
    </location>
    <ligand>
        <name>Mg(2+)</name>
        <dbReference type="ChEBI" id="CHEBI:18420"/>
    </ligand>
</feature>
<evidence type="ECO:0000256" key="7">
    <source>
        <dbReference type="HAMAP-Rule" id="MF_00038"/>
    </source>
</evidence>
<dbReference type="InterPro" id="IPR000715">
    <property type="entry name" value="Glycosyl_transferase_4"/>
</dbReference>
<proteinExistence type="inferred from homology"/>
<evidence type="ECO:0000313" key="10">
    <source>
        <dbReference type="EMBL" id="PQQ67905.1"/>
    </source>
</evidence>
<gene>
    <name evidence="7" type="primary">mraY</name>
    <name evidence="10" type="ORF">B9R14_14820</name>
</gene>
<dbReference type="OrthoDB" id="9805475at2"/>
<dbReference type="GO" id="GO:0005886">
    <property type="term" value="C:plasma membrane"/>
    <property type="evidence" value="ECO:0007669"/>
    <property type="project" value="UniProtKB-SubCell"/>
</dbReference>
<keyword evidence="4 7" id="KW-0812">Transmembrane</keyword>
<dbReference type="GO" id="GO:0046872">
    <property type="term" value="F:metal ion binding"/>
    <property type="evidence" value="ECO:0007669"/>
    <property type="project" value="UniProtKB-KW"/>
</dbReference>
<keyword evidence="5 7" id="KW-1133">Transmembrane helix</keyword>
<name>A0A2S8RDN6_9FIRM</name>
<dbReference type="PROSITE" id="PS01348">
    <property type="entry name" value="MRAY_2"/>
    <property type="match status" value="1"/>
</dbReference>
<dbReference type="GO" id="GO:0008360">
    <property type="term" value="P:regulation of cell shape"/>
    <property type="evidence" value="ECO:0007669"/>
    <property type="project" value="UniProtKB-KW"/>
</dbReference>
<dbReference type="Pfam" id="PF00953">
    <property type="entry name" value="Glycos_transf_4"/>
    <property type="match status" value="1"/>
</dbReference>
<dbReference type="GO" id="GO:0009252">
    <property type="term" value="P:peptidoglycan biosynthetic process"/>
    <property type="evidence" value="ECO:0007669"/>
    <property type="project" value="UniProtKB-UniRule"/>
</dbReference>
<dbReference type="InterPro" id="IPR018480">
    <property type="entry name" value="PNAcMuramoyl-5peptid_Trfase_CS"/>
</dbReference>
<comment type="function">
    <text evidence="7">Catalyzes the initial step of the lipid cycle reactions in the biosynthesis of the cell wall peptidoglycan: transfers peptidoglycan precursor phospho-MurNAc-pentapeptide from UDP-MurNAc-pentapeptide onto the lipid carrier undecaprenyl phosphate, yielding undecaprenyl-pyrophosphoryl-MurNAc-pentapeptide, known as lipid I.</text>
</comment>
<comment type="cofactor">
    <cofactor evidence="7 9">
        <name>Mg(2+)</name>
        <dbReference type="ChEBI" id="CHEBI:18420"/>
    </cofactor>
</comment>
<protein>
    <recommendedName>
        <fullName evidence="7 8">Phospho-N-acetylmuramoyl-pentapeptide-transferase</fullName>
        <ecNumber evidence="7 8">2.7.8.13</ecNumber>
    </recommendedName>
    <alternativeName>
        <fullName evidence="7">UDP-MurNAc-pentapeptide phosphotransferase</fullName>
    </alternativeName>
</protein>
<dbReference type="CDD" id="cd06852">
    <property type="entry name" value="GT_MraY"/>
    <property type="match status" value="1"/>
</dbReference>
<feature type="transmembrane region" description="Helical" evidence="7">
    <location>
        <begin position="12"/>
        <end position="35"/>
    </location>
</feature>
<organism evidence="10 11">
    <name type="scientific">Acetivibrio saccincola</name>
    <dbReference type="NCBI Taxonomy" id="1677857"/>
    <lineage>
        <taxon>Bacteria</taxon>
        <taxon>Bacillati</taxon>
        <taxon>Bacillota</taxon>
        <taxon>Clostridia</taxon>
        <taxon>Eubacteriales</taxon>
        <taxon>Oscillospiraceae</taxon>
        <taxon>Acetivibrio</taxon>
    </lineage>
</organism>
<dbReference type="PROSITE" id="PS01347">
    <property type="entry name" value="MRAY_1"/>
    <property type="match status" value="1"/>
</dbReference>
<dbReference type="NCBIfam" id="TIGR00445">
    <property type="entry name" value="mraY"/>
    <property type="match status" value="1"/>
</dbReference>
<comment type="catalytic activity">
    <reaction evidence="7">
        <text>UDP-N-acetyl-alpha-D-muramoyl-L-alanyl-gamma-D-glutamyl-meso-2,6-diaminopimeloyl-D-alanyl-D-alanine + di-trans,octa-cis-undecaprenyl phosphate = di-trans,octa-cis-undecaprenyl diphospho-N-acetyl-alpha-D-muramoyl-L-alanyl-D-glutamyl-meso-2,6-diaminopimeloyl-D-alanyl-D-alanine + UMP</text>
        <dbReference type="Rhea" id="RHEA:28386"/>
        <dbReference type="ChEBI" id="CHEBI:57865"/>
        <dbReference type="ChEBI" id="CHEBI:60392"/>
        <dbReference type="ChEBI" id="CHEBI:61386"/>
        <dbReference type="ChEBI" id="CHEBI:61387"/>
        <dbReference type="EC" id="2.7.8.13"/>
    </reaction>
</comment>
<reference evidence="10 11" key="1">
    <citation type="journal article" date="2018" name="Syst. Appl. Microbiol.">
        <title>Characterization and high-quality draft genome sequence of Herbivorax saccincola A7, an anaerobic, alkaliphilic, thermophilic, cellulolytic, and xylanolytic bacterium.</title>
        <authorList>
            <person name="Aikawa S."/>
            <person name="Baramee S."/>
            <person name="Sermsathanaswadi J."/>
            <person name="Thianheng P."/>
            <person name="Tachaapaikoon C."/>
            <person name="Shikata A."/>
            <person name="Waeonukul R."/>
            <person name="Pason P."/>
            <person name="Ratanakhanokchai K."/>
            <person name="Kosugi A."/>
        </authorList>
    </citation>
    <scope>NUCLEOTIDE SEQUENCE [LARGE SCALE GENOMIC DNA]</scope>
    <source>
        <strain evidence="10 11">A7</strain>
    </source>
</reference>
<dbReference type="GO" id="GO:0051992">
    <property type="term" value="F:UDP-N-acetylmuramoyl-L-alanyl-D-glutamyl-meso-2,6-diaminopimelyl-D-alanyl-D-alanine:undecaprenyl-phosphate transferase activity"/>
    <property type="evidence" value="ECO:0007669"/>
    <property type="project" value="RHEA"/>
</dbReference>
<dbReference type="AlphaFoldDB" id="A0A2S8RDN6"/>
<keyword evidence="3 7" id="KW-0808">Transferase</keyword>
<keyword evidence="6 7" id="KW-0472">Membrane</keyword>
<dbReference type="PANTHER" id="PTHR22926:SF5">
    <property type="entry name" value="PHOSPHO-N-ACETYLMURAMOYL-PENTAPEPTIDE-TRANSFERASE HOMOLOG"/>
    <property type="match status" value="1"/>
</dbReference>
<feature type="transmembrane region" description="Helical" evidence="7">
    <location>
        <begin position="258"/>
        <end position="281"/>
    </location>
</feature>
<feature type="transmembrane region" description="Helical" evidence="7">
    <location>
        <begin position="308"/>
        <end position="326"/>
    </location>
</feature>
<dbReference type="EMBL" id="NEMB01000003">
    <property type="protein sequence ID" value="PQQ67905.1"/>
    <property type="molecule type" value="Genomic_DNA"/>
</dbReference>
<evidence type="ECO:0000256" key="5">
    <source>
        <dbReference type="ARBA" id="ARBA00022989"/>
    </source>
</evidence>
<keyword evidence="7 9" id="KW-0460">Magnesium</keyword>
<evidence type="ECO:0000256" key="3">
    <source>
        <dbReference type="ARBA" id="ARBA00022679"/>
    </source>
</evidence>
<evidence type="ECO:0000256" key="6">
    <source>
        <dbReference type="ARBA" id="ARBA00023136"/>
    </source>
</evidence>
<accession>A0A2S8RDN6</accession>
<dbReference type="HAMAP" id="MF_00038">
    <property type="entry name" value="MraY"/>
    <property type="match status" value="1"/>
</dbReference>
<keyword evidence="7 9" id="KW-0479">Metal-binding</keyword>
<dbReference type="EC" id="2.7.8.13" evidence="7 8"/>
<evidence type="ECO:0000256" key="9">
    <source>
        <dbReference type="PIRSR" id="PIRSR600715-1"/>
    </source>
</evidence>
<feature type="transmembrane region" description="Helical" evidence="7">
    <location>
        <begin position="120"/>
        <end position="136"/>
    </location>
</feature>
<feature type="binding site" evidence="9">
    <location>
        <position position="176"/>
    </location>
    <ligand>
        <name>Mg(2+)</name>
        <dbReference type="ChEBI" id="CHEBI:18420"/>
    </ligand>
</feature>
<dbReference type="InterPro" id="IPR003524">
    <property type="entry name" value="PNAcMuramoyl-5peptid_Trfase"/>
</dbReference>
<dbReference type="GO" id="GO:0008963">
    <property type="term" value="F:phospho-N-acetylmuramoyl-pentapeptide-transferase activity"/>
    <property type="evidence" value="ECO:0007669"/>
    <property type="project" value="UniProtKB-UniRule"/>
</dbReference>
<evidence type="ECO:0000313" key="11">
    <source>
        <dbReference type="Proteomes" id="UP000239720"/>
    </source>
</evidence>
<comment type="caution">
    <text evidence="10">The sequence shown here is derived from an EMBL/GenBank/DDBJ whole genome shotgun (WGS) entry which is preliminary data.</text>
</comment>
<feature type="transmembrane region" description="Helical" evidence="7">
    <location>
        <begin position="209"/>
        <end position="226"/>
    </location>
</feature>
<evidence type="ECO:0000256" key="1">
    <source>
        <dbReference type="ARBA" id="ARBA00004141"/>
    </source>
</evidence>
<feature type="transmembrane region" description="Helical" evidence="7">
    <location>
        <begin position="184"/>
        <end position="203"/>
    </location>
</feature>